<dbReference type="Gene3D" id="1.10.10.10">
    <property type="entry name" value="Winged helix-like DNA-binding domain superfamily/Winged helix DNA-binding domain"/>
    <property type="match status" value="1"/>
</dbReference>
<evidence type="ECO:0000313" key="7">
    <source>
        <dbReference type="EMBL" id="SUA93355.1"/>
    </source>
</evidence>
<dbReference type="SUPFAM" id="SSF52172">
    <property type="entry name" value="CheY-like"/>
    <property type="match status" value="1"/>
</dbReference>
<feature type="domain" description="HTH luxR-type" evidence="4">
    <location>
        <begin position="144"/>
        <end position="209"/>
    </location>
</feature>
<evidence type="ECO:0000259" key="4">
    <source>
        <dbReference type="PROSITE" id="PS50043"/>
    </source>
</evidence>
<dbReference type="PROSITE" id="PS50110">
    <property type="entry name" value="RESPONSE_REGULATORY"/>
    <property type="match status" value="1"/>
</dbReference>
<sequence length="226" mass="25276">MMVKILIADDHPIIASTLREMLSSDPGFHVLPPVSNSTELFEALEKNSVDVLITDYCMPGGIFGDGLGMINRVRRNYRDVKIIVFTSIEQPAILRALDDCGVLGVMTKSDDLREITVCVERCRRGMSYRGGRAEQILEEQMRRKPTARRPLSPKEMEVLRMYLDGQNVSQIAAALKRSAKTINNQKRMAMCKLGCRTDMELFKLHVSSPVQFGHEGEAETETASAA</sequence>
<evidence type="ECO:0000256" key="3">
    <source>
        <dbReference type="PROSITE-ProRule" id="PRU00169"/>
    </source>
</evidence>
<dbReference type="SMART" id="SM00448">
    <property type="entry name" value="REC"/>
    <property type="match status" value="1"/>
</dbReference>
<evidence type="ECO:0000259" key="5">
    <source>
        <dbReference type="PROSITE" id="PS50110"/>
    </source>
</evidence>
<reference evidence="7 9" key="3">
    <citation type="submission" date="2018-06" db="EMBL/GenBank/DDBJ databases">
        <authorList>
            <consortium name="Pathogen Informatics"/>
            <person name="Doyle S."/>
        </authorList>
    </citation>
    <scope>NUCLEOTIDE SEQUENCE [LARGE SCALE GENOMIC DNA]</scope>
    <source>
        <strain evidence="7 9">NCTC13159</strain>
    </source>
</reference>
<dbReference type="AlphaFoldDB" id="A0AAJ4ZHE9"/>
<reference evidence="8" key="1">
    <citation type="submission" date="2014-12" db="EMBL/GenBank/DDBJ databases">
        <title>Complete Genome Sequencing of Pandoraea pulmonicola DSM 16583.</title>
        <authorList>
            <person name="Chan K.-G."/>
        </authorList>
    </citation>
    <scope>NUCLEOTIDE SEQUENCE [LARGE SCALE GENOMIC DNA]</scope>
    <source>
        <strain evidence="8">DSM 16583</strain>
    </source>
</reference>
<proteinExistence type="predicted"/>
<evidence type="ECO:0000313" key="8">
    <source>
        <dbReference type="Proteomes" id="UP000035086"/>
    </source>
</evidence>
<evidence type="ECO:0000256" key="1">
    <source>
        <dbReference type="ARBA" id="ARBA00022553"/>
    </source>
</evidence>
<dbReference type="EMBL" id="UGSJ01000001">
    <property type="protein sequence ID" value="SUA93355.1"/>
    <property type="molecule type" value="Genomic_DNA"/>
</dbReference>
<dbReference type="CDD" id="cd06170">
    <property type="entry name" value="LuxR_C_like"/>
    <property type="match status" value="1"/>
</dbReference>
<dbReference type="InterPro" id="IPR011006">
    <property type="entry name" value="CheY-like_superfamily"/>
</dbReference>
<dbReference type="EMBL" id="CP010310">
    <property type="protein sequence ID" value="AJC22488.1"/>
    <property type="molecule type" value="Genomic_DNA"/>
</dbReference>
<dbReference type="Proteomes" id="UP000035086">
    <property type="component" value="Chromosome"/>
</dbReference>
<dbReference type="InterPro" id="IPR039420">
    <property type="entry name" value="WalR-like"/>
</dbReference>
<dbReference type="InterPro" id="IPR001789">
    <property type="entry name" value="Sig_transdc_resp-reg_receiver"/>
</dbReference>
<dbReference type="PANTHER" id="PTHR43214">
    <property type="entry name" value="TWO-COMPONENT RESPONSE REGULATOR"/>
    <property type="match status" value="1"/>
</dbReference>
<dbReference type="KEGG" id="ppul:RO07_22055"/>
<dbReference type="Proteomes" id="UP000254589">
    <property type="component" value="Unassembled WGS sequence"/>
</dbReference>
<dbReference type="GO" id="GO:0006355">
    <property type="term" value="P:regulation of DNA-templated transcription"/>
    <property type="evidence" value="ECO:0007669"/>
    <property type="project" value="InterPro"/>
</dbReference>
<dbReference type="Pfam" id="PF00196">
    <property type="entry name" value="GerE"/>
    <property type="match status" value="1"/>
</dbReference>
<dbReference type="InterPro" id="IPR036388">
    <property type="entry name" value="WH-like_DNA-bd_sf"/>
</dbReference>
<dbReference type="InterPro" id="IPR016032">
    <property type="entry name" value="Sig_transdc_resp-reg_C-effctor"/>
</dbReference>
<dbReference type="SUPFAM" id="SSF46894">
    <property type="entry name" value="C-terminal effector domain of the bipartite response regulators"/>
    <property type="match status" value="1"/>
</dbReference>
<name>A0AAJ4ZHE9_PANPU</name>
<dbReference type="PRINTS" id="PR00038">
    <property type="entry name" value="HTHLUXR"/>
</dbReference>
<accession>A0AAJ4ZHE9</accession>
<dbReference type="PROSITE" id="PS50043">
    <property type="entry name" value="HTH_LUXR_2"/>
    <property type="match status" value="1"/>
</dbReference>
<dbReference type="SMART" id="SM00421">
    <property type="entry name" value="HTH_LUXR"/>
    <property type="match status" value="1"/>
</dbReference>
<keyword evidence="2" id="KW-0238">DNA-binding</keyword>
<dbReference type="RefSeq" id="WP_039411435.1">
    <property type="nucleotide sequence ID" value="NZ_CP010310.2"/>
</dbReference>
<dbReference type="InterPro" id="IPR000792">
    <property type="entry name" value="Tscrpt_reg_LuxR_C"/>
</dbReference>
<reference evidence="6" key="2">
    <citation type="submission" date="2016-11" db="EMBL/GenBank/DDBJ databases">
        <title>Complete Genome Sequencing of Pandoraea pulmonicola DSM 16583.</title>
        <authorList>
            <person name="Chan K.-G."/>
        </authorList>
    </citation>
    <scope>NUCLEOTIDE SEQUENCE</scope>
    <source>
        <strain evidence="6">DSM 16583</strain>
    </source>
</reference>
<evidence type="ECO:0000256" key="2">
    <source>
        <dbReference type="ARBA" id="ARBA00023125"/>
    </source>
</evidence>
<dbReference type="GO" id="GO:0003677">
    <property type="term" value="F:DNA binding"/>
    <property type="evidence" value="ECO:0007669"/>
    <property type="project" value="UniProtKB-KW"/>
</dbReference>
<dbReference type="PANTHER" id="PTHR43214:SF17">
    <property type="entry name" value="TRANSCRIPTIONAL REGULATORY PROTEIN RCSB"/>
    <property type="match status" value="1"/>
</dbReference>
<keyword evidence="1 3" id="KW-0597">Phosphoprotein</keyword>
<evidence type="ECO:0000313" key="6">
    <source>
        <dbReference type="EMBL" id="AJC22488.1"/>
    </source>
</evidence>
<protein>
    <submittedName>
        <fullName evidence="7">Capsular synthesis regulator component B</fullName>
    </submittedName>
</protein>
<dbReference type="Pfam" id="PF00072">
    <property type="entry name" value="Response_reg"/>
    <property type="match status" value="1"/>
</dbReference>
<dbReference type="CDD" id="cd17535">
    <property type="entry name" value="REC_NarL-like"/>
    <property type="match status" value="1"/>
</dbReference>
<feature type="modified residue" description="4-aspartylphosphate" evidence="3">
    <location>
        <position position="55"/>
    </location>
</feature>
<dbReference type="GO" id="GO:0000160">
    <property type="term" value="P:phosphorelay signal transduction system"/>
    <property type="evidence" value="ECO:0007669"/>
    <property type="project" value="InterPro"/>
</dbReference>
<organism evidence="7 9">
    <name type="scientific">Pandoraea pulmonicola</name>
    <dbReference type="NCBI Taxonomy" id="93221"/>
    <lineage>
        <taxon>Bacteria</taxon>
        <taxon>Pseudomonadati</taxon>
        <taxon>Pseudomonadota</taxon>
        <taxon>Betaproteobacteria</taxon>
        <taxon>Burkholderiales</taxon>
        <taxon>Burkholderiaceae</taxon>
        <taxon>Pandoraea</taxon>
    </lineage>
</organism>
<dbReference type="Gene3D" id="3.40.50.2300">
    <property type="match status" value="1"/>
</dbReference>
<keyword evidence="8" id="KW-1185">Reference proteome</keyword>
<dbReference type="InterPro" id="IPR058245">
    <property type="entry name" value="NreC/VraR/RcsB-like_REC"/>
</dbReference>
<evidence type="ECO:0000313" key="9">
    <source>
        <dbReference type="Proteomes" id="UP000254589"/>
    </source>
</evidence>
<feature type="domain" description="Response regulatory" evidence="5">
    <location>
        <begin position="4"/>
        <end position="123"/>
    </location>
</feature>
<gene>
    <name evidence="7" type="primary">rcsB_3</name>
    <name evidence="7" type="ORF">NCTC13159_04916</name>
    <name evidence="6" type="ORF">RO07_22055</name>
</gene>